<sequence>MCATTVLSLLIFNLFTAESKNVASLCPPRLLKTVDSDYLQTLNGSCFHFVFSTRKTYSEASKDCMKDGGTLALPNSKPLNDFLADQMLNHYGTSEQAWIGLYNKKNETKFVWDDNSELEWHNFAKGHGPGNDWLSAGIEDCAAMDPKDDGLWYDYQCDSTSWANVFNPQKIFICQYTLGVTRTVDNSCPPGVLSATGSQSKFLQIWNKICFRFVISKRRTYNRANKDCMKDGGTLALPKTKPLNDFLADQLLNNYGKSEEAWIGLHDKKEETKFVWEDNSDLDWHNFAKGNGPDNDWLARGIEDCAAIDPGDQGVWYDFQCDSNLTWATRSNPSKIYICQYSFYDENDLPVTDPSLDKIKDSDRNIDTTCPSDVLSTTASRFLQVWNETCFNFVTSKRKTYNEANNDCMKDGGTLALPKTKPLNDFLADQLLNNYGKSEEAWIGLHDKKEETKFVWEDNSDLDWHNFAKGNGPDNDWLAGGIEDCAAIDPDDGGLWYDDQCDSDLKLTAKTNPGKIYICQYTFGEDDDVQPPAKYTAPSADQIKDVERTVGNTCPPTVLSIVGPEFLKVWNETCFVFGVSRQKTYSEANNDCMKDGGTLALPKTKPLNDFLADQLLNHYGASDQTWIGLHDKKEESKFVWQDNSELEWHNFARGNGPDSNRLANSVEDCVALNPGSHGLWFNFPCDRNLLPWTTSSKPEKFYVCQYPRFQGNYTDVTRSIDSTCPPGVLNSIGPHFLQVFNETCFHFVLYKWVSYGEASKACSKFGGTLALPKTKPLNDYLTDQLLNHYDISEDVWIGLHDKKEDTKFVWEDNSDLEWHNFAKRSGLNNPWLISGNEDCVALDPGDEGQWYDYQCDSDLFSWATRSNPKKSYICQYKLGVNSGVQLQGKYRDPSLNKVKDPSMFGRVRDTCPPGVIDAIGPYFLHAWNEICFHFGVSSRKTYSEASMECAKGGGTLAMPKTKPLNDYLTDQLLNHYDVYEEAWIGLSDKKEETKFVWVDNSDLKWHNFAKGNGPDNDWLSAGVEDCVVTDPREQGLWYDYQCDSNLLSWATSSNPRYFYICQYIQDVNRTIDNTCPPKVLKTANPHFLQVWNKDCFRFITSRRRTYNKANKDCMKHGGTLAMPKTKPLNDFLADQLFNNYGKKEEAWIGLHDKKEETKFVWEDNSDLVWHNFAKGSGPDNDWLIRGVEDCVALTPGGQGLWNDYQCDSNFLSWITQSRPEKIYICQYTLNMHDK</sequence>
<evidence type="ECO:0000256" key="1">
    <source>
        <dbReference type="SAM" id="SignalP"/>
    </source>
</evidence>
<dbReference type="SUPFAM" id="SSF56436">
    <property type="entry name" value="C-type lectin-like"/>
    <property type="match status" value="7"/>
</dbReference>
<dbReference type="Pfam" id="PF00059">
    <property type="entry name" value="Lectin_C"/>
    <property type="match status" value="7"/>
</dbReference>
<feature type="domain" description="C-type lectin" evidence="2">
    <location>
        <begin position="206"/>
        <end position="330"/>
    </location>
</feature>
<accession>A0AAE0ZWI5</accession>
<dbReference type="InterPro" id="IPR016187">
    <property type="entry name" value="CTDL_fold"/>
</dbReference>
<keyword evidence="4" id="KW-1185">Reference proteome</keyword>
<comment type="caution">
    <text evidence="3">The sequence shown here is derived from an EMBL/GenBank/DDBJ whole genome shotgun (WGS) entry which is preliminary data.</text>
</comment>
<proteinExistence type="predicted"/>
<dbReference type="CDD" id="cd00037">
    <property type="entry name" value="CLECT"/>
    <property type="match status" value="7"/>
</dbReference>
<feature type="chain" id="PRO_5041962627" description="C-type lectin domain-containing protein" evidence="1">
    <location>
        <begin position="20"/>
        <end position="1234"/>
    </location>
</feature>
<gene>
    <name evidence="3" type="ORF">RRG08_063321</name>
</gene>
<evidence type="ECO:0000313" key="3">
    <source>
        <dbReference type="EMBL" id="KAK3776617.1"/>
    </source>
</evidence>
<keyword evidence="1" id="KW-0732">Signal</keyword>
<dbReference type="Gene3D" id="3.10.100.10">
    <property type="entry name" value="Mannose-Binding Protein A, subunit A"/>
    <property type="match status" value="7"/>
</dbReference>
<feature type="domain" description="C-type lectin" evidence="2">
    <location>
        <begin position="1091"/>
        <end position="1207"/>
    </location>
</feature>
<name>A0AAE0ZWI5_9GAST</name>
<dbReference type="InterPro" id="IPR001304">
    <property type="entry name" value="C-type_lectin-like"/>
</dbReference>
<dbReference type="Proteomes" id="UP001283361">
    <property type="component" value="Unassembled WGS sequence"/>
</dbReference>
<dbReference type="EMBL" id="JAWDGP010003195">
    <property type="protein sequence ID" value="KAK3776617.1"/>
    <property type="molecule type" value="Genomic_DNA"/>
</dbReference>
<dbReference type="InterPro" id="IPR050801">
    <property type="entry name" value="Ca-Dep_Lectins_ImmuneDev"/>
</dbReference>
<protein>
    <recommendedName>
        <fullName evidence="2">C-type lectin domain-containing protein</fullName>
    </recommendedName>
</protein>
<feature type="domain" description="C-type lectin" evidence="2">
    <location>
        <begin position="570"/>
        <end position="687"/>
    </location>
</feature>
<feature type="domain" description="C-type lectin" evidence="2">
    <location>
        <begin position="740"/>
        <end position="856"/>
    </location>
</feature>
<feature type="signal peptide" evidence="1">
    <location>
        <begin position="1"/>
        <end position="19"/>
    </location>
</feature>
<dbReference type="PANTHER" id="PTHR22801:SF63">
    <property type="entry name" value="C-TYPE LECTIN DOMAIN-CONTAINING PROTEIN"/>
    <property type="match status" value="1"/>
</dbReference>
<reference evidence="3" key="1">
    <citation type="journal article" date="2023" name="G3 (Bethesda)">
        <title>A reference genome for the long-term kleptoplast-retaining sea slug Elysia crispata morphotype clarki.</title>
        <authorList>
            <person name="Eastman K.E."/>
            <person name="Pendleton A.L."/>
            <person name="Shaikh M.A."/>
            <person name="Suttiyut T."/>
            <person name="Ogas R."/>
            <person name="Tomko P."/>
            <person name="Gavelis G."/>
            <person name="Widhalm J.R."/>
            <person name="Wisecaver J.H."/>
        </authorList>
    </citation>
    <scope>NUCLEOTIDE SEQUENCE</scope>
    <source>
        <strain evidence="3">ECLA1</strain>
    </source>
</reference>
<dbReference type="AlphaFoldDB" id="A0AAE0ZWI5"/>
<dbReference type="InterPro" id="IPR016186">
    <property type="entry name" value="C-type_lectin-like/link_sf"/>
</dbReference>
<feature type="domain" description="C-type lectin" evidence="2">
    <location>
        <begin position="927"/>
        <end position="1043"/>
    </location>
</feature>
<dbReference type="SMART" id="SM00034">
    <property type="entry name" value="CLECT"/>
    <property type="match status" value="7"/>
</dbReference>
<organism evidence="3 4">
    <name type="scientific">Elysia crispata</name>
    <name type="common">lettuce slug</name>
    <dbReference type="NCBI Taxonomy" id="231223"/>
    <lineage>
        <taxon>Eukaryota</taxon>
        <taxon>Metazoa</taxon>
        <taxon>Spiralia</taxon>
        <taxon>Lophotrochozoa</taxon>
        <taxon>Mollusca</taxon>
        <taxon>Gastropoda</taxon>
        <taxon>Heterobranchia</taxon>
        <taxon>Euthyneura</taxon>
        <taxon>Panpulmonata</taxon>
        <taxon>Sacoglossa</taxon>
        <taxon>Placobranchoidea</taxon>
        <taxon>Plakobranchidae</taxon>
        <taxon>Elysia</taxon>
    </lineage>
</organism>
<feature type="domain" description="C-type lectin" evidence="2">
    <location>
        <begin position="386"/>
        <end position="510"/>
    </location>
</feature>
<evidence type="ECO:0000259" key="2">
    <source>
        <dbReference type="PROSITE" id="PS50041"/>
    </source>
</evidence>
<dbReference type="PANTHER" id="PTHR22801">
    <property type="entry name" value="LITHOSTATHINE"/>
    <property type="match status" value="1"/>
</dbReference>
<feature type="domain" description="C-type lectin" evidence="2">
    <location>
        <begin position="42"/>
        <end position="158"/>
    </location>
</feature>
<dbReference type="PROSITE" id="PS50041">
    <property type="entry name" value="C_TYPE_LECTIN_2"/>
    <property type="match status" value="7"/>
</dbReference>
<evidence type="ECO:0000313" key="4">
    <source>
        <dbReference type="Proteomes" id="UP001283361"/>
    </source>
</evidence>